<dbReference type="AlphaFoldDB" id="A0A9W9KQG1"/>
<feature type="region of interest" description="Disordered" evidence="1">
    <location>
        <begin position="1"/>
        <end position="31"/>
    </location>
</feature>
<dbReference type="EMBL" id="JAPQKH010000002">
    <property type="protein sequence ID" value="KAJ5114043.1"/>
    <property type="molecule type" value="Genomic_DNA"/>
</dbReference>
<feature type="compositionally biased region" description="Basic and acidic residues" evidence="1">
    <location>
        <begin position="1"/>
        <end position="10"/>
    </location>
</feature>
<name>A0A9W9KQG1_9EURO</name>
<organism evidence="2 3">
    <name type="scientific">Penicillium angulare</name>
    <dbReference type="NCBI Taxonomy" id="116970"/>
    <lineage>
        <taxon>Eukaryota</taxon>
        <taxon>Fungi</taxon>
        <taxon>Dikarya</taxon>
        <taxon>Ascomycota</taxon>
        <taxon>Pezizomycotina</taxon>
        <taxon>Eurotiomycetes</taxon>
        <taxon>Eurotiomycetidae</taxon>
        <taxon>Eurotiales</taxon>
        <taxon>Aspergillaceae</taxon>
        <taxon>Penicillium</taxon>
    </lineage>
</organism>
<evidence type="ECO:0000313" key="2">
    <source>
        <dbReference type="EMBL" id="KAJ5114043.1"/>
    </source>
</evidence>
<keyword evidence="3" id="KW-1185">Reference proteome</keyword>
<sequence length="246" mass="28762">MSLALHESHTKAPGHTHPAQFPPAVQQESPRHPYYNANRNIADKIERWLGEDGHRAWGLVIYRSTYKSNTEWEKFMHRLLADTTESLESMAGPGLLDNLALTIFEDLERFDNASTTVIRDHFKQWVSTAILVEQGPEIDTIPLRAIRSQRYRYCIQITQEMVDSVLGGKSESMPIVRIIRRDWEEYSPYQDGFRLEDVEEPIEGCTLEDVGWMNVPFESVMFQTYSYLRGEWETEYRRPPWISCYP</sequence>
<accession>A0A9W9KQG1</accession>
<reference evidence="2" key="1">
    <citation type="submission" date="2022-11" db="EMBL/GenBank/DDBJ databases">
        <authorList>
            <person name="Petersen C."/>
        </authorList>
    </citation>
    <scope>NUCLEOTIDE SEQUENCE</scope>
    <source>
        <strain evidence="2">IBT 30069</strain>
    </source>
</reference>
<evidence type="ECO:0000256" key="1">
    <source>
        <dbReference type="SAM" id="MobiDB-lite"/>
    </source>
</evidence>
<evidence type="ECO:0000313" key="3">
    <source>
        <dbReference type="Proteomes" id="UP001149165"/>
    </source>
</evidence>
<proteinExistence type="predicted"/>
<protein>
    <submittedName>
        <fullName evidence="2">Uncharacterized protein</fullName>
    </submittedName>
</protein>
<comment type="caution">
    <text evidence="2">The sequence shown here is derived from an EMBL/GenBank/DDBJ whole genome shotgun (WGS) entry which is preliminary data.</text>
</comment>
<gene>
    <name evidence="2" type="ORF">N7456_002577</name>
</gene>
<reference evidence="2" key="2">
    <citation type="journal article" date="2023" name="IMA Fungus">
        <title>Comparative genomic study of the Penicillium genus elucidates a diverse pangenome and 15 lateral gene transfer events.</title>
        <authorList>
            <person name="Petersen C."/>
            <person name="Sorensen T."/>
            <person name="Nielsen M.R."/>
            <person name="Sondergaard T.E."/>
            <person name="Sorensen J.L."/>
            <person name="Fitzpatrick D.A."/>
            <person name="Frisvad J.C."/>
            <person name="Nielsen K.L."/>
        </authorList>
    </citation>
    <scope>NUCLEOTIDE SEQUENCE</scope>
    <source>
        <strain evidence="2">IBT 30069</strain>
    </source>
</reference>
<dbReference type="OrthoDB" id="4424523at2759"/>
<dbReference type="Proteomes" id="UP001149165">
    <property type="component" value="Unassembled WGS sequence"/>
</dbReference>